<feature type="domain" description="Enoyl reductase (ER)" evidence="3">
    <location>
        <begin position="16"/>
        <end position="327"/>
    </location>
</feature>
<evidence type="ECO:0000256" key="2">
    <source>
        <dbReference type="ARBA" id="ARBA00023002"/>
    </source>
</evidence>
<dbReference type="InterPro" id="IPR013149">
    <property type="entry name" value="ADH-like_C"/>
</dbReference>
<evidence type="ECO:0000313" key="5">
    <source>
        <dbReference type="Proteomes" id="UP001165363"/>
    </source>
</evidence>
<dbReference type="InterPro" id="IPR011032">
    <property type="entry name" value="GroES-like_sf"/>
</dbReference>
<evidence type="ECO:0000259" key="3">
    <source>
        <dbReference type="SMART" id="SM00829"/>
    </source>
</evidence>
<proteinExistence type="predicted"/>
<dbReference type="InterPro" id="IPR002364">
    <property type="entry name" value="Quin_OxRdtase/zeta-crystal_CS"/>
</dbReference>
<protein>
    <submittedName>
        <fullName evidence="4">Quinone oxidoreductase</fullName>
    </submittedName>
</protein>
<dbReference type="SMART" id="SM00829">
    <property type="entry name" value="PKS_ER"/>
    <property type="match status" value="1"/>
</dbReference>
<keyword evidence="1" id="KW-0521">NADP</keyword>
<dbReference type="SUPFAM" id="SSF50129">
    <property type="entry name" value="GroES-like"/>
    <property type="match status" value="1"/>
</dbReference>
<dbReference type="InterPro" id="IPR047618">
    <property type="entry name" value="QOR-like"/>
</dbReference>
<organism evidence="4 5">
    <name type="scientific">Sphingomonas alba</name>
    <dbReference type="NCBI Taxonomy" id="2908208"/>
    <lineage>
        <taxon>Bacteria</taxon>
        <taxon>Pseudomonadati</taxon>
        <taxon>Pseudomonadota</taxon>
        <taxon>Alphaproteobacteria</taxon>
        <taxon>Sphingomonadales</taxon>
        <taxon>Sphingomonadaceae</taxon>
        <taxon>Sphingomonas</taxon>
    </lineage>
</organism>
<evidence type="ECO:0000313" key="4">
    <source>
        <dbReference type="EMBL" id="MCL6683452.1"/>
    </source>
</evidence>
<sequence>MADSSNAFAIRFHETGGPEVLAVEPIHVGDPGPGEVRIRHKAVGLNFIDTYFRTGLYPVELPGGLGNEAAGVVEAVGADVTGFMAGDRVGYFSGPVGAYATHRLVRADLLVKLPDGISSEQAAAAMLKGCTAEYLIERCAKVEPGQWVLVHAAAGGVGSIAVQWLKAIGAKVIAHSGSAAKAELATGLGADISLHCPMDELAAKVREATGGEGVPVVLDGVGEASWEASLASLARRGLMVTYGNASGPVPAFAPLELSRRGSLFVTRPTLFDYCATPAEMRSSAARLFEMMLSGSVEVQIGSRYPLADAAEAHRALESRATTGSTILMA</sequence>
<dbReference type="CDD" id="cd05286">
    <property type="entry name" value="QOR2"/>
    <property type="match status" value="1"/>
</dbReference>
<dbReference type="PANTHER" id="PTHR48106:SF13">
    <property type="entry name" value="QUINONE OXIDOREDUCTASE-RELATED"/>
    <property type="match status" value="1"/>
</dbReference>
<dbReference type="EMBL" id="JAMGBD010000001">
    <property type="protein sequence ID" value="MCL6683452.1"/>
    <property type="molecule type" value="Genomic_DNA"/>
</dbReference>
<dbReference type="Pfam" id="PF08240">
    <property type="entry name" value="ADH_N"/>
    <property type="match status" value="1"/>
</dbReference>
<dbReference type="Gene3D" id="3.90.180.10">
    <property type="entry name" value="Medium-chain alcohol dehydrogenases, catalytic domain"/>
    <property type="match status" value="1"/>
</dbReference>
<reference evidence="4" key="1">
    <citation type="submission" date="2022-05" db="EMBL/GenBank/DDBJ databases">
        <authorList>
            <person name="Jo J.-H."/>
            <person name="Im W.-T."/>
        </authorList>
    </citation>
    <scope>NUCLEOTIDE SEQUENCE</scope>
    <source>
        <strain evidence="4">SE158</strain>
    </source>
</reference>
<dbReference type="SUPFAM" id="SSF51735">
    <property type="entry name" value="NAD(P)-binding Rossmann-fold domains"/>
    <property type="match status" value="1"/>
</dbReference>
<dbReference type="Proteomes" id="UP001165363">
    <property type="component" value="Unassembled WGS sequence"/>
</dbReference>
<accession>A0ABT0RLV5</accession>
<name>A0ABT0RLV5_9SPHN</name>
<dbReference type="PANTHER" id="PTHR48106">
    <property type="entry name" value="QUINONE OXIDOREDUCTASE PIG3-RELATED"/>
    <property type="match status" value="1"/>
</dbReference>
<keyword evidence="2" id="KW-0560">Oxidoreductase</keyword>
<dbReference type="InterPro" id="IPR013154">
    <property type="entry name" value="ADH-like_N"/>
</dbReference>
<dbReference type="Pfam" id="PF00107">
    <property type="entry name" value="ADH_zinc_N"/>
    <property type="match status" value="1"/>
</dbReference>
<dbReference type="InterPro" id="IPR036291">
    <property type="entry name" value="NAD(P)-bd_dom_sf"/>
</dbReference>
<dbReference type="PROSITE" id="PS01162">
    <property type="entry name" value="QOR_ZETA_CRYSTAL"/>
    <property type="match status" value="1"/>
</dbReference>
<comment type="caution">
    <text evidence="4">The sequence shown here is derived from an EMBL/GenBank/DDBJ whole genome shotgun (WGS) entry which is preliminary data.</text>
</comment>
<dbReference type="RefSeq" id="WP_249847376.1">
    <property type="nucleotide sequence ID" value="NZ_JAMGBD010000001.1"/>
</dbReference>
<gene>
    <name evidence="4" type="ORF">LZ536_05985</name>
</gene>
<dbReference type="InterPro" id="IPR020843">
    <property type="entry name" value="ER"/>
</dbReference>
<dbReference type="Gene3D" id="3.40.50.720">
    <property type="entry name" value="NAD(P)-binding Rossmann-like Domain"/>
    <property type="match status" value="1"/>
</dbReference>
<evidence type="ECO:0000256" key="1">
    <source>
        <dbReference type="ARBA" id="ARBA00022857"/>
    </source>
</evidence>
<keyword evidence="5" id="KW-1185">Reference proteome</keyword>